<accession>A0AAD1M607</accession>
<name>A0AAD1M607_9MYCO</name>
<dbReference type="KEGG" id="mmor:MMOR_17350"/>
<reference evidence="1 2" key="1">
    <citation type="journal article" date="2019" name="Emerg. Microbes Infect.">
        <title>Comprehensive subspecies identification of 175 nontuberculous mycobacteria species based on 7547 genomic profiles.</title>
        <authorList>
            <person name="Matsumoto Y."/>
            <person name="Kinjo T."/>
            <person name="Motooka D."/>
            <person name="Nabeya D."/>
            <person name="Jung N."/>
            <person name="Uechi K."/>
            <person name="Horii T."/>
            <person name="Iida T."/>
            <person name="Fujita J."/>
            <person name="Nakamura S."/>
        </authorList>
    </citation>
    <scope>NUCLEOTIDE SEQUENCE [LARGE SCALE GENOMIC DNA]</scope>
    <source>
        <strain evidence="1 2">JCM 6375</strain>
    </source>
</reference>
<sequence length="80" mass="8545">MPGCRHRPLTFSETAEHDTNTATELWQSTVPPVAAALNATADGVIRHGGRNYRIIGGPRIHSDLSGKPVKVTIVSKLQSG</sequence>
<proteinExistence type="predicted"/>
<evidence type="ECO:0008006" key="3">
    <source>
        <dbReference type="Google" id="ProtNLM"/>
    </source>
</evidence>
<organism evidence="1 2">
    <name type="scientific">Mycolicibacterium moriokaense</name>
    <dbReference type="NCBI Taxonomy" id="39691"/>
    <lineage>
        <taxon>Bacteria</taxon>
        <taxon>Bacillati</taxon>
        <taxon>Actinomycetota</taxon>
        <taxon>Actinomycetes</taxon>
        <taxon>Mycobacteriales</taxon>
        <taxon>Mycobacteriaceae</taxon>
        <taxon>Mycolicibacterium</taxon>
    </lineage>
</organism>
<protein>
    <recommendedName>
        <fullName evidence="3">Head-tail adaptor protein</fullName>
    </recommendedName>
</protein>
<dbReference type="AlphaFoldDB" id="A0AAD1M607"/>
<dbReference type="EMBL" id="AP022560">
    <property type="protein sequence ID" value="BBX00799.1"/>
    <property type="molecule type" value="Genomic_DNA"/>
</dbReference>
<evidence type="ECO:0000313" key="1">
    <source>
        <dbReference type="EMBL" id="BBX00799.1"/>
    </source>
</evidence>
<evidence type="ECO:0000313" key="2">
    <source>
        <dbReference type="Proteomes" id="UP000466681"/>
    </source>
</evidence>
<gene>
    <name evidence="1" type="ORF">MMOR_17350</name>
</gene>
<keyword evidence="2" id="KW-1185">Reference proteome</keyword>
<dbReference type="Proteomes" id="UP000466681">
    <property type="component" value="Chromosome"/>
</dbReference>